<keyword evidence="1" id="KW-0175">Coiled coil</keyword>
<organism evidence="4 5">
    <name type="scientific">Candidatus Magasanikbacteria bacterium CG11_big_fil_rev_8_21_14_0_20_43_7</name>
    <dbReference type="NCBI Taxonomy" id="1974654"/>
    <lineage>
        <taxon>Bacteria</taxon>
        <taxon>Candidatus Magasanikiibacteriota</taxon>
    </lineage>
</organism>
<keyword evidence="2" id="KW-0472">Membrane</keyword>
<dbReference type="Proteomes" id="UP000229782">
    <property type="component" value="Unassembled WGS sequence"/>
</dbReference>
<evidence type="ECO:0000256" key="1">
    <source>
        <dbReference type="SAM" id="Coils"/>
    </source>
</evidence>
<proteinExistence type="predicted"/>
<evidence type="ECO:0000313" key="5">
    <source>
        <dbReference type="Proteomes" id="UP000229782"/>
    </source>
</evidence>
<evidence type="ECO:0000256" key="3">
    <source>
        <dbReference type="SAM" id="SignalP"/>
    </source>
</evidence>
<reference evidence="4 5" key="1">
    <citation type="submission" date="2017-09" db="EMBL/GenBank/DDBJ databases">
        <title>Depth-based differentiation of microbial function through sediment-hosted aquifers and enrichment of novel symbionts in the deep terrestrial subsurface.</title>
        <authorList>
            <person name="Probst A.J."/>
            <person name="Ladd B."/>
            <person name="Jarett J.K."/>
            <person name="Geller-Mcgrath D.E."/>
            <person name="Sieber C.M."/>
            <person name="Emerson J.B."/>
            <person name="Anantharaman K."/>
            <person name="Thomas B.C."/>
            <person name="Malmstrom R."/>
            <person name="Stieglmeier M."/>
            <person name="Klingl A."/>
            <person name="Woyke T."/>
            <person name="Ryan C.M."/>
            <person name="Banfield J.F."/>
        </authorList>
    </citation>
    <scope>NUCLEOTIDE SEQUENCE [LARGE SCALE GENOMIC DNA]</scope>
    <source>
        <strain evidence="4">CG11_big_fil_rev_8_21_14_0_20_43_7</strain>
    </source>
</reference>
<comment type="caution">
    <text evidence="4">The sequence shown here is derived from an EMBL/GenBank/DDBJ whole genome shotgun (WGS) entry which is preliminary data.</text>
</comment>
<sequence length="511" mass="55749">MKRIFLTILLLCTVLPHVAYAQLDPRCWTLEECKAARAKQNSYHTMTDEELVAGFVSQSSQIAKTCGTLDGKTGADAVGTTLGFCLPGAQTETKISFGGKKEFLHIGDFIQTIYRYGIVAAGILSVVMIMAAGFIWITSGGNAERIGSAQKKIAGSVIGLVLITLSYTLLNTLNPALVNLRLPQIWMINAQGLAPPQCKDITGDKKQVALFGPSNMTPEQKQAEKAKVTNQTLYNIAPKVAKCGNDYFVQGTGGLSCTGYFCEKKGGTTHTCTPPIDSSGVSTCQPGNISGIIFMDSFEEKVKQFLDPIASIATDVVESEENFIIKDSFSILPVCCSDSSKECFIKDKISTSIPAKYVPSLPGAIFRVSASDEKINSVTCNSDQQSVGFILSYDININWSWTDSRRFVNKYGSDIKTAAKRKNIQVELNVDKLRSEAESKLKEKYGFVFKIANIFGRGFVDEQFDKLLNAEGMRKYLSTHGDDLFSKEDLLSGVNVNISISEALETISNKD</sequence>
<protein>
    <recommendedName>
        <fullName evidence="6">Band 7 domain-containing protein</fullName>
    </recommendedName>
</protein>
<evidence type="ECO:0008006" key="6">
    <source>
        <dbReference type="Google" id="ProtNLM"/>
    </source>
</evidence>
<dbReference type="AlphaFoldDB" id="A0A2H0N347"/>
<feature type="coiled-coil region" evidence="1">
    <location>
        <begin position="416"/>
        <end position="443"/>
    </location>
</feature>
<evidence type="ECO:0000313" key="4">
    <source>
        <dbReference type="EMBL" id="PIR03308.1"/>
    </source>
</evidence>
<feature type="chain" id="PRO_5013762625" description="Band 7 domain-containing protein" evidence="3">
    <location>
        <begin position="22"/>
        <end position="511"/>
    </location>
</feature>
<gene>
    <name evidence="4" type="ORF">COV60_00930</name>
</gene>
<accession>A0A2H0N347</accession>
<keyword evidence="2" id="KW-0812">Transmembrane</keyword>
<name>A0A2H0N347_9BACT</name>
<dbReference type="EMBL" id="PCWM01000019">
    <property type="protein sequence ID" value="PIR03308.1"/>
    <property type="molecule type" value="Genomic_DNA"/>
</dbReference>
<feature type="signal peptide" evidence="3">
    <location>
        <begin position="1"/>
        <end position="21"/>
    </location>
</feature>
<evidence type="ECO:0000256" key="2">
    <source>
        <dbReference type="SAM" id="Phobius"/>
    </source>
</evidence>
<feature type="transmembrane region" description="Helical" evidence="2">
    <location>
        <begin position="153"/>
        <end position="170"/>
    </location>
</feature>
<feature type="transmembrane region" description="Helical" evidence="2">
    <location>
        <begin position="113"/>
        <end position="137"/>
    </location>
</feature>
<keyword evidence="3" id="KW-0732">Signal</keyword>
<keyword evidence="2" id="KW-1133">Transmembrane helix</keyword>